<feature type="domain" description="Orotate phosphoribosyltransferase-like" evidence="2">
    <location>
        <begin position="43"/>
        <end position="267"/>
    </location>
</feature>
<dbReference type="Proteomes" id="UP000094578">
    <property type="component" value="Unassembled WGS sequence"/>
</dbReference>
<keyword evidence="4" id="KW-1185">Reference proteome</keyword>
<dbReference type="Pfam" id="PF15609">
    <property type="entry name" value="PRTase_2"/>
    <property type="match status" value="1"/>
</dbReference>
<reference evidence="3 4" key="1">
    <citation type="submission" date="2016-08" db="EMBL/GenBank/DDBJ databases">
        <title>Genome sequencing of Paenibacillus sp. TI45-13ar, isolated from Korean traditional nuruk.</title>
        <authorList>
            <person name="Kim S.-J."/>
        </authorList>
    </citation>
    <scope>NUCLEOTIDE SEQUENCE [LARGE SCALE GENOMIC DNA]</scope>
    <source>
        <strain evidence="3 4">TI45-13ar</strain>
    </source>
</reference>
<dbReference type="CDD" id="cd06223">
    <property type="entry name" value="PRTases_typeI"/>
    <property type="match status" value="1"/>
</dbReference>
<protein>
    <recommendedName>
        <fullName evidence="5">Phosphoribosyltransferase domain-containing protein</fullName>
    </recommendedName>
</protein>
<dbReference type="InterPro" id="IPR022537">
    <property type="entry name" value="TRSP_dom"/>
</dbReference>
<evidence type="ECO:0008006" key="5">
    <source>
        <dbReference type="Google" id="ProtNLM"/>
    </source>
</evidence>
<gene>
    <name evidence="3" type="ORF">PTI45_02290</name>
</gene>
<dbReference type="InterPro" id="IPR000836">
    <property type="entry name" value="PRTase_dom"/>
</dbReference>
<name>A0A1E3L5Q4_9BACL</name>
<evidence type="ECO:0000259" key="1">
    <source>
        <dbReference type="Pfam" id="PF12500"/>
    </source>
</evidence>
<feature type="domain" description="TRSP" evidence="1">
    <location>
        <begin position="325"/>
        <end position="450"/>
    </location>
</feature>
<dbReference type="InterPro" id="IPR029057">
    <property type="entry name" value="PRTase-like"/>
</dbReference>
<sequence>MNNNISSLFSQSKNNVYTYKILKDLTVNVEVQHNPFQLELDHLFTMAARINPKRSFLFVSKVLGKHLAVDPYLSLLSGAVLSLLLYNDMREQSDPKITALLPRILQAMSSGEGLAEAYHELMNLKLVLPAPVSFIGFAETATALGHSMYQVFDRGAQYVHTTRHDIAGLSSVITFEEEHSHATAHRCYAQSEGMITGNDPIILVDDEITTGKTALNIIREIHAEYPRDTYYVASLLDWREDAHVQRFADLEQELNITITVLSLIKGQITVDGQPSLTHDPMTLHEQLADIPVDMIYLDHLFAQQEGYASIDGQGHQNRASLMTGTGRFGIGAHDNLCNTISIEKAAQSLVEHRTGQRTLCLGTEEFMYIPMRISSEMGDGIKFHSTTRSPIYRSLMPHYSIQTGDTFPSPEDSSVTNFVYNIPEGHYDDVFVFLERDVPQERIQPLIDVLRSKLFQQIHIVICGPQMVQEKGIDHDRT</sequence>
<dbReference type="PATRIC" id="fig|1886670.3.peg.2330"/>
<dbReference type="PIRSF" id="PIRSF020967">
    <property type="entry name" value="UCP020967"/>
    <property type="match status" value="1"/>
</dbReference>
<evidence type="ECO:0000313" key="3">
    <source>
        <dbReference type="EMBL" id="ODP28300.1"/>
    </source>
</evidence>
<dbReference type="Pfam" id="PF12500">
    <property type="entry name" value="TRSP"/>
    <property type="match status" value="1"/>
</dbReference>
<accession>A0A1E3L5Q4</accession>
<dbReference type="Gene3D" id="3.40.50.2020">
    <property type="match status" value="1"/>
</dbReference>
<dbReference type="InterPro" id="IPR011214">
    <property type="entry name" value="UCP020967"/>
</dbReference>
<evidence type="ECO:0000259" key="2">
    <source>
        <dbReference type="Pfam" id="PF15609"/>
    </source>
</evidence>
<dbReference type="EMBL" id="MDER01000039">
    <property type="protein sequence ID" value="ODP28300.1"/>
    <property type="molecule type" value="Genomic_DNA"/>
</dbReference>
<dbReference type="STRING" id="1886670.PTI45_02290"/>
<dbReference type="AlphaFoldDB" id="A0A1E3L5Q4"/>
<dbReference type="SUPFAM" id="SSF53271">
    <property type="entry name" value="PRTase-like"/>
    <property type="match status" value="1"/>
</dbReference>
<organism evidence="3 4">
    <name type="scientific">Paenibacillus nuruki</name>
    <dbReference type="NCBI Taxonomy" id="1886670"/>
    <lineage>
        <taxon>Bacteria</taxon>
        <taxon>Bacillati</taxon>
        <taxon>Bacillota</taxon>
        <taxon>Bacilli</taxon>
        <taxon>Bacillales</taxon>
        <taxon>Paenibacillaceae</taxon>
        <taxon>Paenibacillus</taxon>
    </lineage>
</organism>
<proteinExistence type="predicted"/>
<dbReference type="RefSeq" id="WP_069327710.1">
    <property type="nucleotide sequence ID" value="NZ_MDER01000039.1"/>
</dbReference>
<dbReference type="InterPro" id="IPR041688">
    <property type="entry name" value="PRTase_2"/>
</dbReference>
<evidence type="ECO:0000313" key="4">
    <source>
        <dbReference type="Proteomes" id="UP000094578"/>
    </source>
</evidence>
<comment type="caution">
    <text evidence="3">The sequence shown here is derived from an EMBL/GenBank/DDBJ whole genome shotgun (WGS) entry which is preliminary data.</text>
</comment>